<comment type="caution">
    <text evidence="3">The sequence shown here is derived from an EMBL/GenBank/DDBJ whole genome shotgun (WGS) entry which is preliminary data.</text>
</comment>
<keyword evidence="2" id="KW-1133">Transmembrane helix</keyword>
<proteinExistence type="predicted"/>
<evidence type="ECO:0000313" key="3">
    <source>
        <dbReference type="EMBL" id="RZQ63536.1"/>
    </source>
</evidence>
<dbReference type="RefSeq" id="WP_130475789.1">
    <property type="nucleotide sequence ID" value="NZ_SFCC01000006.1"/>
</dbReference>
<dbReference type="Proteomes" id="UP000292003">
    <property type="component" value="Unassembled WGS sequence"/>
</dbReference>
<dbReference type="AlphaFoldDB" id="A0A4Q7J9D3"/>
<name>A0A4Q7J9D3_9PSEU</name>
<dbReference type="OrthoDB" id="3696488at2"/>
<evidence type="ECO:0000313" key="4">
    <source>
        <dbReference type="Proteomes" id="UP000292003"/>
    </source>
</evidence>
<dbReference type="EMBL" id="SFCC01000006">
    <property type="protein sequence ID" value="RZQ63536.1"/>
    <property type="molecule type" value="Genomic_DNA"/>
</dbReference>
<reference evidence="3 4" key="1">
    <citation type="submission" date="2019-02" db="EMBL/GenBank/DDBJ databases">
        <title>Draft genome sequence of Amycolatopsis sp. 8-3EHSu isolated from roots of Suaeda maritima.</title>
        <authorList>
            <person name="Duangmal K."/>
            <person name="Chantavorakit T."/>
        </authorList>
    </citation>
    <scope>NUCLEOTIDE SEQUENCE [LARGE SCALE GENOMIC DNA]</scope>
    <source>
        <strain evidence="3 4">8-3EHSu</strain>
    </source>
</reference>
<protein>
    <submittedName>
        <fullName evidence="3">Uncharacterized protein</fullName>
    </submittedName>
</protein>
<keyword evidence="2" id="KW-0812">Transmembrane</keyword>
<gene>
    <name evidence="3" type="ORF">EWH70_14015</name>
</gene>
<organism evidence="3 4">
    <name type="scientific">Amycolatopsis suaedae</name>
    <dbReference type="NCBI Taxonomy" id="2510978"/>
    <lineage>
        <taxon>Bacteria</taxon>
        <taxon>Bacillati</taxon>
        <taxon>Actinomycetota</taxon>
        <taxon>Actinomycetes</taxon>
        <taxon>Pseudonocardiales</taxon>
        <taxon>Pseudonocardiaceae</taxon>
        <taxon>Amycolatopsis</taxon>
    </lineage>
</organism>
<feature type="transmembrane region" description="Helical" evidence="2">
    <location>
        <begin position="21"/>
        <end position="41"/>
    </location>
</feature>
<accession>A0A4Q7J9D3</accession>
<keyword evidence="2" id="KW-0472">Membrane</keyword>
<feature type="compositionally biased region" description="Basic and acidic residues" evidence="1">
    <location>
        <begin position="81"/>
        <end position="92"/>
    </location>
</feature>
<keyword evidence="4" id="KW-1185">Reference proteome</keyword>
<sequence length="92" mass="9515">MPRGTTAKVVAKLRGSRSGTVPMVAAVASALALTGAAFYTVEHAGCFNAGQYIRHDSHIELVGGCVDGSQLPGVAPTPKPDPVEAEHSNYRP</sequence>
<evidence type="ECO:0000256" key="2">
    <source>
        <dbReference type="SAM" id="Phobius"/>
    </source>
</evidence>
<evidence type="ECO:0000256" key="1">
    <source>
        <dbReference type="SAM" id="MobiDB-lite"/>
    </source>
</evidence>
<feature type="region of interest" description="Disordered" evidence="1">
    <location>
        <begin position="70"/>
        <end position="92"/>
    </location>
</feature>